<protein>
    <submittedName>
        <fullName evidence="1">Uncharacterized protein</fullName>
    </submittedName>
</protein>
<keyword evidence="2" id="KW-1185">Reference proteome</keyword>
<comment type="caution">
    <text evidence="1">The sequence shown here is derived from an EMBL/GenBank/DDBJ whole genome shotgun (WGS) entry which is preliminary data.</text>
</comment>
<organism evidence="1 2">
    <name type="scientific">Camelus dromedarius</name>
    <name type="common">Dromedary</name>
    <name type="synonym">Arabian camel</name>
    <dbReference type="NCBI Taxonomy" id="9838"/>
    <lineage>
        <taxon>Eukaryota</taxon>
        <taxon>Metazoa</taxon>
        <taxon>Chordata</taxon>
        <taxon>Craniata</taxon>
        <taxon>Vertebrata</taxon>
        <taxon>Euteleostomi</taxon>
        <taxon>Mammalia</taxon>
        <taxon>Eutheria</taxon>
        <taxon>Laurasiatheria</taxon>
        <taxon>Artiodactyla</taxon>
        <taxon>Tylopoda</taxon>
        <taxon>Camelidae</taxon>
        <taxon>Camelus</taxon>
    </lineage>
</organism>
<sequence length="169" mass="18549">MELVRKFIKVPGTHCRLVGCGSAATCGHGWLPAGAGILHTAQLRLFLSAELEKAGEKGASWDVRSFQGCAKEKNLSQKNPVWSQTVHAGEPCSHQAHVYRPRGQEGTNGWRVISNNLMSPSLPALPSGHEWVGRTWFAQRCATELDNPRGHLSVDLQMTPDLRSCQNLQ</sequence>
<proteinExistence type="predicted"/>
<dbReference type="Proteomes" id="UP000299084">
    <property type="component" value="Unassembled WGS sequence"/>
</dbReference>
<evidence type="ECO:0000313" key="1">
    <source>
        <dbReference type="EMBL" id="KAB1252231.1"/>
    </source>
</evidence>
<name>A0A5N4C036_CAMDR</name>
<gene>
    <name evidence="1" type="ORF">Cadr_000030094</name>
</gene>
<dbReference type="AlphaFoldDB" id="A0A5N4C036"/>
<dbReference type="EMBL" id="JWIN03000051">
    <property type="protein sequence ID" value="KAB1252231.1"/>
    <property type="molecule type" value="Genomic_DNA"/>
</dbReference>
<reference evidence="1 2" key="1">
    <citation type="journal article" date="2019" name="Mol. Ecol. Resour.">
        <title>Improving Illumina assemblies with Hi-C and long reads: an example with the North African dromedary.</title>
        <authorList>
            <person name="Elbers J.P."/>
            <person name="Rogers M.F."/>
            <person name="Perelman P.L."/>
            <person name="Proskuryakova A.A."/>
            <person name="Serdyukova N.A."/>
            <person name="Johnson W.E."/>
            <person name="Horin P."/>
            <person name="Corander J."/>
            <person name="Murphy D."/>
            <person name="Burger P.A."/>
        </authorList>
    </citation>
    <scope>NUCLEOTIDE SEQUENCE [LARGE SCALE GENOMIC DNA]</scope>
    <source>
        <strain evidence="1">Drom800</strain>
        <tissue evidence="1">Blood</tissue>
    </source>
</reference>
<accession>A0A5N4C036</accession>
<evidence type="ECO:0000313" key="2">
    <source>
        <dbReference type="Proteomes" id="UP000299084"/>
    </source>
</evidence>